<dbReference type="Gene3D" id="1.10.287.1080">
    <property type="entry name" value="MazG-like"/>
    <property type="match status" value="1"/>
</dbReference>
<evidence type="ECO:0000313" key="2">
    <source>
        <dbReference type="Proteomes" id="UP000005963"/>
    </source>
</evidence>
<keyword evidence="2" id="KW-1185">Reference proteome</keyword>
<evidence type="ECO:0008006" key="3">
    <source>
        <dbReference type="Google" id="ProtNLM"/>
    </source>
</evidence>
<dbReference type="GeneID" id="62778743"/>
<dbReference type="RefSeq" id="WP_008537771.1">
    <property type="nucleotide sequence ID" value="NZ_JH601090.1"/>
</dbReference>
<comment type="caution">
    <text evidence="1">The sequence shown here is derived from an EMBL/GenBank/DDBJ whole genome shotgun (WGS) entry which is preliminary data.</text>
</comment>
<proteinExistence type="predicted"/>
<dbReference type="EMBL" id="ADMB01000024">
    <property type="protein sequence ID" value="EHR38746.1"/>
    <property type="molecule type" value="Genomic_DNA"/>
</dbReference>
<protein>
    <recommendedName>
        <fullName evidence="3">TnpV protein</fullName>
    </recommendedName>
</protein>
<sequence length="122" mass="14460">MNLKTNKEYKEKQEHCFLFNKPYKLERYSKMSYAGMAIYDILHMVEKQKEQWGDEKHLSPHQWLGLIAEEIGEMTEAVNETYLPNRTKEHLGGIEHIQEEAIQAMALMVRFLESINEEQTND</sequence>
<reference evidence="1 2" key="1">
    <citation type="submission" date="2012-01" db="EMBL/GenBank/DDBJ databases">
        <title>The Genome Sequence of Megamonas funiformis YIT 11815.</title>
        <authorList>
            <consortium name="The Broad Institute Genome Sequencing Platform"/>
            <person name="Earl A."/>
            <person name="Ward D."/>
            <person name="Feldgarden M."/>
            <person name="Gevers D."/>
            <person name="Morotomi M."/>
            <person name="Young S.K."/>
            <person name="Zeng Q."/>
            <person name="Gargeya S."/>
            <person name="Fitzgerald M."/>
            <person name="Haas B."/>
            <person name="Abouelleil A."/>
            <person name="Alvarado L."/>
            <person name="Arachchi H.M."/>
            <person name="Berlin A."/>
            <person name="Chapman S.B."/>
            <person name="Gearin G."/>
            <person name="Goldberg J."/>
            <person name="Griggs A."/>
            <person name="Gujja S."/>
            <person name="Hansen M."/>
            <person name="Heiman D."/>
            <person name="Howarth C."/>
            <person name="Larimer J."/>
            <person name="Lui A."/>
            <person name="MacDonald P.J.P."/>
            <person name="McCowen C."/>
            <person name="Montmayeur A."/>
            <person name="Murphy C."/>
            <person name="Neiman D."/>
            <person name="Pearson M."/>
            <person name="Priest M."/>
            <person name="Roberts A."/>
            <person name="Saif S."/>
            <person name="Shea T."/>
            <person name="Sisk P."/>
            <person name="Stolte C."/>
            <person name="Sykes S."/>
            <person name="Wortman J."/>
            <person name="Nusbaum C."/>
            <person name="Birren B."/>
        </authorList>
    </citation>
    <scope>NUCLEOTIDE SEQUENCE [LARGE SCALE GENOMIC DNA]</scope>
    <source>
        <strain evidence="1 2">YIT 11815</strain>
    </source>
</reference>
<dbReference type="Proteomes" id="UP000005963">
    <property type="component" value="Unassembled WGS sequence"/>
</dbReference>
<evidence type="ECO:0000313" key="1">
    <source>
        <dbReference type="EMBL" id="EHR38746.1"/>
    </source>
</evidence>
<name>A0ABN0EKI6_9FIRM</name>
<organism evidence="1 2">
    <name type="scientific">Megamonas funiformis YIT 11815</name>
    <dbReference type="NCBI Taxonomy" id="742816"/>
    <lineage>
        <taxon>Bacteria</taxon>
        <taxon>Bacillati</taxon>
        <taxon>Bacillota</taxon>
        <taxon>Negativicutes</taxon>
        <taxon>Selenomonadales</taxon>
        <taxon>Selenomonadaceae</taxon>
        <taxon>Megamonas</taxon>
    </lineage>
</organism>
<accession>A0ABN0EKI6</accession>
<gene>
    <name evidence="1" type="ORF">HMPREF9454_00551</name>
</gene>